<feature type="non-terminal residue" evidence="1">
    <location>
        <position position="1"/>
    </location>
</feature>
<dbReference type="Proteomes" id="UP000054279">
    <property type="component" value="Unassembled WGS sequence"/>
</dbReference>
<accession>A0A0C9T755</accession>
<keyword evidence="2" id="KW-1185">Reference proteome</keyword>
<evidence type="ECO:0000313" key="1">
    <source>
        <dbReference type="EMBL" id="KIJ24803.1"/>
    </source>
</evidence>
<evidence type="ECO:0000313" key="2">
    <source>
        <dbReference type="Proteomes" id="UP000054279"/>
    </source>
</evidence>
<feature type="non-terminal residue" evidence="1">
    <location>
        <position position="193"/>
    </location>
</feature>
<dbReference type="EMBL" id="KN837456">
    <property type="protein sequence ID" value="KIJ24803.1"/>
    <property type="molecule type" value="Genomic_DNA"/>
</dbReference>
<protein>
    <submittedName>
        <fullName evidence="1">Uncharacterized protein</fullName>
    </submittedName>
</protein>
<gene>
    <name evidence="1" type="ORF">M422DRAFT_129696</name>
</gene>
<dbReference type="OrthoDB" id="2676448at2759"/>
<name>A0A0C9T755_SPHS4</name>
<proteinExistence type="predicted"/>
<reference evidence="1 2" key="1">
    <citation type="submission" date="2014-06" db="EMBL/GenBank/DDBJ databases">
        <title>Evolutionary Origins and Diversification of the Mycorrhizal Mutualists.</title>
        <authorList>
            <consortium name="DOE Joint Genome Institute"/>
            <consortium name="Mycorrhizal Genomics Consortium"/>
            <person name="Kohler A."/>
            <person name="Kuo A."/>
            <person name="Nagy L.G."/>
            <person name="Floudas D."/>
            <person name="Copeland A."/>
            <person name="Barry K.W."/>
            <person name="Cichocki N."/>
            <person name="Veneault-Fourrey C."/>
            <person name="LaButti K."/>
            <person name="Lindquist E.A."/>
            <person name="Lipzen A."/>
            <person name="Lundell T."/>
            <person name="Morin E."/>
            <person name="Murat C."/>
            <person name="Riley R."/>
            <person name="Ohm R."/>
            <person name="Sun H."/>
            <person name="Tunlid A."/>
            <person name="Henrissat B."/>
            <person name="Grigoriev I.V."/>
            <person name="Hibbett D.S."/>
            <person name="Martin F."/>
        </authorList>
    </citation>
    <scope>NUCLEOTIDE SEQUENCE [LARGE SCALE GENOMIC DNA]</scope>
    <source>
        <strain evidence="1 2">SS14</strain>
    </source>
</reference>
<sequence>TTDLENQLEIDTRWGAHHPKRLAVVEWMTKREYHAALDNLERLVVQRLFELTKLNMSSTGYGLCTHISESLRRRSDAIKMAITRYNKQAVLVTPPREPVEWLTVVKYSFLAEFDLLRFSNEDIRQKPWANPAIREATMDYFKIKCARNEITRLNVEVARMVASIRDEAMRMPVYISNIHQEDPPLAFEIQCQW</sequence>
<dbReference type="HOGENOM" id="CLU_013084_0_1_1"/>
<dbReference type="AlphaFoldDB" id="A0A0C9T755"/>
<organism evidence="1 2">
    <name type="scientific">Sphaerobolus stellatus (strain SS14)</name>
    <dbReference type="NCBI Taxonomy" id="990650"/>
    <lineage>
        <taxon>Eukaryota</taxon>
        <taxon>Fungi</taxon>
        <taxon>Dikarya</taxon>
        <taxon>Basidiomycota</taxon>
        <taxon>Agaricomycotina</taxon>
        <taxon>Agaricomycetes</taxon>
        <taxon>Phallomycetidae</taxon>
        <taxon>Geastrales</taxon>
        <taxon>Sphaerobolaceae</taxon>
        <taxon>Sphaerobolus</taxon>
    </lineage>
</organism>